<dbReference type="EMBL" id="JAUZQC010000008">
    <property type="protein sequence ID" value="KAK5866870.1"/>
    <property type="molecule type" value="Genomic_DNA"/>
</dbReference>
<evidence type="ECO:0000313" key="1">
    <source>
        <dbReference type="EMBL" id="KAK5866870.1"/>
    </source>
</evidence>
<gene>
    <name evidence="1" type="ORF">PBY51_011409</name>
</gene>
<dbReference type="Proteomes" id="UP001346869">
    <property type="component" value="Unassembled WGS sequence"/>
</dbReference>
<evidence type="ECO:0000313" key="2">
    <source>
        <dbReference type="Proteomes" id="UP001346869"/>
    </source>
</evidence>
<comment type="caution">
    <text evidence="1">The sequence shown here is derived from an EMBL/GenBank/DDBJ whole genome shotgun (WGS) entry which is preliminary data.</text>
</comment>
<sequence>MVEKRAACVRVSYFKAIHDCVKNKSVAASQSAAVIQKSSGQNRGVVHVRGKMHKQTLEHKRKKGLEGASHKVVLEMMLGSECSGKEE</sequence>
<reference evidence="1 2" key="2">
    <citation type="journal article" date="2023" name="Mol. Biol. Evol.">
        <title>Genomics of Secondarily Temperate Adaptation in the Only Non-Antarctic Icefish.</title>
        <authorList>
            <person name="Rivera-Colon A.G."/>
            <person name="Rayamajhi N."/>
            <person name="Minhas B.F."/>
            <person name="Madrigal G."/>
            <person name="Bilyk K.T."/>
            <person name="Yoon V."/>
            <person name="Hune M."/>
            <person name="Gregory S."/>
            <person name="Cheng C.H.C."/>
            <person name="Catchen J.M."/>
        </authorList>
    </citation>
    <scope>NUCLEOTIDE SEQUENCE [LARGE SCALE GENOMIC DNA]</scope>
    <source>
        <strain evidence="1">JMC-PN-2008</strain>
    </source>
</reference>
<organism evidence="1 2">
    <name type="scientific">Eleginops maclovinus</name>
    <name type="common">Patagonian blennie</name>
    <name type="synonym">Eleginus maclovinus</name>
    <dbReference type="NCBI Taxonomy" id="56733"/>
    <lineage>
        <taxon>Eukaryota</taxon>
        <taxon>Metazoa</taxon>
        <taxon>Chordata</taxon>
        <taxon>Craniata</taxon>
        <taxon>Vertebrata</taxon>
        <taxon>Euteleostomi</taxon>
        <taxon>Actinopterygii</taxon>
        <taxon>Neopterygii</taxon>
        <taxon>Teleostei</taxon>
        <taxon>Neoteleostei</taxon>
        <taxon>Acanthomorphata</taxon>
        <taxon>Eupercaria</taxon>
        <taxon>Perciformes</taxon>
        <taxon>Notothenioidei</taxon>
        <taxon>Eleginopidae</taxon>
        <taxon>Eleginops</taxon>
    </lineage>
</organism>
<proteinExistence type="predicted"/>
<name>A0AAN7XRB3_ELEMC</name>
<reference evidence="1 2" key="1">
    <citation type="journal article" date="2023" name="Genes (Basel)">
        <title>Chromosome-Level Genome Assembly and Circadian Gene Repertoire of the Patagonia Blennie Eleginops maclovinus-The Closest Ancestral Proxy of Antarctic Cryonotothenioids.</title>
        <authorList>
            <person name="Cheng C.C."/>
            <person name="Rivera-Colon A.G."/>
            <person name="Minhas B.F."/>
            <person name="Wilson L."/>
            <person name="Rayamajhi N."/>
            <person name="Vargas-Chacoff L."/>
            <person name="Catchen J.M."/>
        </authorList>
    </citation>
    <scope>NUCLEOTIDE SEQUENCE [LARGE SCALE GENOMIC DNA]</scope>
    <source>
        <strain evidence="1">JMC-PN-2008</strain>
    </source>
</reference>
<protein>
    <submittedName>
        <fullName evidence="1">Uncharacterized protein</fullName>
    </submittedName>
</protein>
<dbReference type="AlphaFoldDB" id="A0AAN7XRB3"/>
<keyword evidence="2" id="KW-1185">Reference proteome</keyword>
<accession>A0AAN7XRB3</accession>